<name>A4FJZ0_SACEN</name>
<dbReference type="KEGG" id="sen:SACE_5117"/>
<accession>A4FJZ0</accession>
<gene>
    <name evidence="1" type="ordered locus">SACE_5117</name>
</gene>
<dbReference type="AlphaFoldDB" id="A4FJZ0"/>
<evidence type="ECO:0000313" key="1">
    <source>
        <dbReference type="EMBL" id="CAM04365.1"/>
    </source>
</evidence>
<organism evidence="1 2">
    <name type="scientific">Saccharopolyspora erythraea (strain ATCC 11635 / DSM 40517 / JCM 4748 / NBRC 13426 / NCIMB 8594 / NRRL 2338)</name>
    <dbReference type="NCBI Taxonomy" id="405948"/>
    <lineage>
        <taxon>Bacteria</taxon>
        <taxon>Bacillati</taxon>
        <taxon>Actinomycetota</taxon>
        <taxon>Actinomycetes</taxon>
        <taxon>Pseudonocardiales</taxon>
        <taxon>Pseudonocardiaceae</taxon>
        <taxon>Saccharopolyspora</taxon>
    </lineage>
</organism>
<dbReference type="EMBL" id="AM420293">
    <property type="protein sequence ID" value="CAM04365.1"/>
    <property type="molecule type" value="Genomic_DNA"/>
</dbReference>
<sequence>MVVEAEGQRGGLLAELKADPSQASLDTLLREIDKLTAVRALGLPAGLFEDASKKLVAAWRARRRGRGPRIYVPRRSRCG</sequence>
<reference evidence="1 2" key="1">
    <citation type="journal article" date="2007" name="Nat. Biotechnol.">
        <title>Complete genome sequence of the erythromycin-producing bacterium Saccharopolyspora erythraea NRRL23338.</title>
        <authorList>
            <person name="Oliynyk M."/>
            <person name="Samborskyy M."/>
            <person name="Lester J.B."/>
            <person name="Mironenko T."/>
            <person name="Scott N."/>
            <person name="Dickens S."/>
            <person name="Haydock S.F."/>
            <person name="Leadlay P.F."/>
        </authorList>
    </citation>
    <scope>NUCLEOTIDE SEQUENCE [LARGE SCALE GENOMIC DNA]</scope>
    <source>
        <strain evidence="2">ATCC 11635 / DSM 40517 / JCM 4748 / NBRC 13426 / NCIMB 8594 / NRRL 2338</strain>
    </source>
</reference>
<proteinExistence type="predicted"/>
<keyword evidence="2" id="KW-1185">Reference proteome</keyword>
<dbReference type="STRING" id="405948.SACE_5117"/>
<dbReference type="Proteomes" id="UP000006728">
    <property type="component" value="Chromosome"/>
</dbReference>
<dbReference type="HOGENOM" id="CLU_2603934_0_0_11"/>
<dbReference type="eggNOG" id="ENOG5033P89">
    <property type="taxonomic scope" value="Bacteria"/>
</dbReference>
<evidence type="ECO:0000313" key="2">
    <source>
        <dbReference type="Proteomes" id="UP000006728"/>
    </source>
</evidence>
<protein>
    <submittedName>
        <fullName evidence="1">Transposase</fullName>
    </submittedName>
</protein>